<keyword evidence="4 8" id="KW-1133">Transmembrane helix</keyword>
<feature type="compositionally biased region" description="Basic and acidic residues" evidence="7">
    <location>
        <begin position="2204"/>
        <end position="2223"/>
    </location>
</feature>
<dbReference type="PANTHER" id="PTHR11616:SF240">
    <property type="entry name" value="BLOATED TUBULES, ISOFORM B-RELATED"/>
    <property type="match status" value="1"/>
</dbReference>
<dbReference type="InterPro" id="IPR013103">
    <property type="entry name" value="RVT_2"/>
</dbReference>
<keyword evidence="6" id="KW-0862">Zinc</keyword>
<reference evidence="11" key="1">
    <citation type="submission" date="2021-02" db="EMBL/GenBank/DDBJ databases">
        <authorList>
            <person name="Dougan E. K."/>
            <person name="Rhodes N."/>
            <person name="Thang M."/>
            <person name="Chan C."/>
        </authorList>
    </citation>
    <scope>NUCLEOTIDE SEQUENCE</scope>
</reference>
<dbReference type="Pfam" id="PF07727">
    <property type="entry name" value="RVT_2"/>
    <property type="match status" value="1"/>
</dbReference>
<dbReference type="GO" id="GO:0015074">
    <property type="term" value="P:DNA integration"/>
    <property type="evidence" value="ECO:0007669"/>
    <property type="project" value="InterPro"/>
</dbReference>
<comment type="subcellular location">
    <subcellularLocation>
        <location evidence="1">Membrane</location>
        <topology evidence="1">Multi-pass membrane protein</topology>
    </subcellularLocation>
</comment>
<feature type="transmembrane region" description="Helical" evidence="8">
    <location>
        <begin position="3330"/>
        <end position="3348"/>
    </location>
</feature>
<feature type="compositionally biased region" description="Low complexity" evidence="7">
    <location>
        <begin position="1159"/>
        <end position="1198"/>
    </location>
</feature>
<dbReference type="GO" id="GO:0035725">
    <property type="term" value="P:sodium ion transmembrane transport"/>
    <property type="evidence" value="ECO:0007669"/>
    <property type="project" value="TreeGrafter"/>
</dbReference>
<feature type="compositionally biased region" description="Low complexity" evidence="7">
    <location>
        <begin position="2190"/>
        <end position="2202"/>
    </location>
</feature>
<feature type="transmembrane region" description="Helical" evidence="8">
    <location>
        <begin position="3047"/>
        <end position="3065"/>
    </location>
</feature>
<dbReference type="OrthoDB" id="422336at2759"/>
<accession>A0A812I1H8</accession>
<dbReference type="PANTHER" id="PTHR11616">
    <property type="entry name" value="SODIUM/CHLORIDE DEPENDENT TRANSPORTER"/>
    <property type="match status" value="1"/>
</dbReference>
<feature type="compositionally biased region" description="Low complexity" evidence="7">
    <location>
        <begin position="618"/>
        <end position="628"/>
    </location>
</feature>
<keyword evidence="6" id="KW-0479">Metal-binding</keyword>
<feature type="domain" description="CCHC-type" evidence="9">
    <location>
        <begin position="594"/>
        <end position="608"/>
    </location>
</feature>
<evidence type="ECO:0000256" key="8">
    <source>
        <dbReference type="SAM" id="Phobius"/>
    </source>
</evidence>
<keyword evidence="12" id="KW-1185">Reference proteome</keyword>
<feature type="transmembrane region" description="Helical" evidence="8">
    <location>
        <begin position="3195"/>
        <end position="3216"/>
    </location>
</feature>
<feature type="compositionally biased region" description="Low complexity" evidence="7">
    <location>
        <begin position="2134"/>
        <end position="2164"/>
    </location>
</feature>
<comment type="caution">
    <text evidence="11">The sequence shown here is derived from an EMBL/GenBank/DDBJ whole genome shotgun (WGS) entry which is preliminary data.</text>
</comment>
<feature type="transmembrane region" description="Helical" evidence="8">
    <location>
        <begin position="3360"/>
        <end position="3380"/>
    </location>
</feature>
<dbReference type="Pfam" id="PF00209">
    <property type="entry name" value="SNF"/>
    <property type="match status" value="1"/>
</dbReference>
<dbReference type="PROSITE" id="PS50994">
    <property type="entry name" value="INTEGRASE"/>
    <property type="match status" value="1"/>
</dbReference>
<dbReference type="SUPFAM" id="SSF161070">
    <property type="entry name" value="SNF-like"/>
    <property type="match status" value="1"/>
</dbReference>
<protein>
    <submittedName>
        <fullName evidence="11">SLC6A5 protein</fullName>
    </submittedName>
</protein>
<feature type="region of interest" description="Disordered" evidence="7">
    <location>
        <begin position="844"/>
        <end position="881"/>
    </location>
</feature>
<evidence type="ECO:0000313" key="12">
    <source>
        <dbReference type="Proteomes" id="UP000604046"/>
    </source>
</evidence>
<feature type="region of interest" description="Disordered" evidence="7">
    <location>
        <begin position="326"/>
        <end position="390"/>
    </location>
</feature>
<feature type="region of interest" description="Disordered" evidence="7">
    <location>
        <begin position="608"/>
        <end position="641"/>
    </location>
</feature>
<dbReference type="GO" id="GO:0005886">
    <property type="term" value="C:plasma membrane"/>
    <property type="evidence" value="ECO:0007669"/>
    <property type="project" value="TreeGrafter"/>
</dbReference>
<keyword evidence="2" id="KW-0813">Transport</keyword>
<feature type="transmembrane region" description="Helical" evidence="8">
    <location>
        <begin position="2975"/>
        <end position="2992"/>
    </location>
</feature>
<evidence type="ECO:0000256" key="3">
    <source>
        <dbReference type="ARBA" id="ARBA00022692"/>
    </source>
</evidence>
<dbReference type="GO" id="GO:0008270">
    <property type="term" value="F:zinc ion binding"/>
    <property type="evidence" value="ECO:0007669"/>
    <property type="project" value="UniProtKB-KW"/>
</dbReference>
<feature type="transmembrane region" description="Helical" evidence="8">
    <location>
        <begin position="3228"/>
        <end position="3249"/>
    </location>
</feature>
<evidence type="ECO:0000256" key="7">
    <source>
        <dbReference type="SAM" id="MobiDB-lite"/>
    </source>
</evidence>
<feature type="region of interest" description="Disordered" evidence="7">
    <location>
        <begin position="1155"/>
        <end position="1198"/>
    </location>
</feature>
<dbReference type="InterPro" id="IPR037272">
    <property type="entry name" value="SNS_sf"/>
</dbReference>
<evidence type="ECO:0000259" key="10">
    <source>
        <dbReference type="PROSITE" id="PS50994"/>
    </source>
</evidence>
<dbReference type="SUPFAM" id="SSF57756">
    <property type="entry name" value="Retrovirus zinc finger-like domains"/>
    <property type="match status" value="1"/>
</dbReference>
<keyword evidence="6" id="KW-0863">Zinc-finger</keyword>
<evidence type="ECO:0000259" key="9">
    <source>
        <dbReference type="PROSITE" id="PS50158"/>
    </source>
</evidence>
<keyword evidence="3 8" id="KW-0812">Transmembrane</keyword>
<evidence type="ECO:0000256" key="5">
    <source>
        <dbReference type="ARBA" id="ARBA00023136"/>
    </source>
</evidence>
<dbReference type="SUPFAM" id="SSF53098">
    <property type="entry name" value="Ribonuclease H-like"/>
    <property type="match status" value="1"/>
</dbReference>
<evidence type="ECO:0000256" key="1">
    <source>
        <dbReference type="ARBA" id="ARBA00004141"/>
    </source>
</evidence>
<dbReference type="InterPro" id="IPR012337">
    <property type="entry name" value="RNaseH-like_sf"/>
</dbReference>
<feature type="domain" description="Integrase catalytic" evidence="10">
    <location>
        <begin position="1681"/>
        <end position="1855"/>
    </location>
</feature>
<dbReference type="InterPro" id="IPR036875">
    <property type="entry name" value="Znf_CCHC_sf"/>
</dbReference>
<feature type="transmembrane region" description="Helical" evidence="8">
    <location>
        <begin position="3145"/>
        <end position="3163"/>
    </location>
</feature>
<organism evidence="11 12">
    <name type="scientific">Symbiodinium natans</name>
    <dbReference type="NCBI Taxonomy" id="878477"/>
    <lineage>
        <taxon>Eukaryota</taxon>
        <taxon>Sar</taxon>
        <taxon>Alveolata</taxon>
        <taxon>Dinophyceae</taxon>
        <taxon>Suessiales</taxon>
        <taxon>Symbiodiniaceae</taxon>
        <taxon>Symbiodinium</taxon>
    </lineage>
</organism>
<gene>
    <name evidence="11" type="primary">SLC6A5</name>
    <name evidence="11" type="ORF">SNAT2548_LOCUS2412</name>
</gene>
<feature type="transmembrane region" description="Helical" evidence="8">
    <location>
        <begin position="3450"/>
        <end position="3470"/>
    </location>
</feature>
<dbReference type="InterPro" id="IPR036397">
    <property type="entry name" value="RNaseH_sf"/>
</dbReference>
<dbReference type="CDD" id="cd10324">
    <property type="entry name" value="SLC6sbd"/>
    <property type="match status" value="1"/>
</dbReference>
<feature type="region of interest" description="Disordered" evidence="7">
    <location>
        <begin position="2108"/>
        <end position="2167"/>
    </location>
</feature>
<evidence type="ECO:0000256" key="4">
    <source>
        <dbReference type="ARBA" id="ARBA00022989"/>
    </source>
</evidence>
<dbReference type="NCBIfam" id="NF037979">
    <property type="entry name" value="Na_transp"/>
    <property type="match status" value="1"/>
</dbReference>
<proteinExistence type="predicted"/>
<evidence type="ECO:0000256" key="6">
    <source>
        <dbReference type="PROSITE-ProRule" id="PRU00047"/>
    </source>
</evidence>
<dbReference type="InterPro" id="IPR000175">
    <property type="entry name" value="Na/ntran_symport"/>
</dbReference>
<dbReference type="InterPro" id="IPR001584">
    <property type="entry name" value="Integrase_cat-core"/>
</dbReference>
<evidence type="ECO:0000313" key="11">
    <source>
        <dbReference type="EMBL" id="CAE6969531.1"/>
    </source>
</evidence>
<feature type="region of interest" description="Disordered" evidence="7">
    <location>
        <begin position="1995"/>
        <end position="2026"/>
    </location>
</feature>
<dbReference type="GO" id="GO:0003676">
    <property type="term" value="F:nucleic acid binding"/>
    <property type="evidence" value="ECO:0007669"/>
    <property type="project" value="InterPro"/>
</dbReference>
<keyword evidence="5 8" id="KW-0472">Membrane</keyword>
<dbReference type="PROSITE" id="PS50158">
    <property type="entry name" value="ZF_CCHC"/>
    <property type="match status" value="1"/>
</dbReference>
<dbReference type="Gene3D" id="3.30.420.10">
    <property type="entry name" value="Ribonuclease H-like superfamily/Ribonuclease H"/>
    <property type="match status" value="1"/>
</dbReference>
<feature type="compositionally biased region" description="Basic and acidic residues" evidence="7">
    <location>
        <begin position="864"/>
        <end position="881"/>
    </location>
</feature>
<name>A0A812I1H8_9DINO</name>
<feature type="transmembrane region" description="Helical" evidence="8">
    <location>
        <begin position="3004"/>
        <end position="3027"/>
    </location>
</feature>
<feature type="transmembrane region" description="Helical" evidence="8">
    <location>
        <begin position="3116"/>
        <end position="3138"/>
    </location>
</feature>
<feature type="compositionally biased region" description="Basic and acidic residues" evidence="7">
    <location>
        <begin position="2014"/>
        <end position="2026"/>
    </location>
</feature>
<sequence length="3504" mass="391133">MALSDCMCLPIQKMLEPFVPGVHATISYASEDGQYKDDGKRTRFVANGRYRCHNLESHGFAMMRVALEKTQGHDLYNYLEASKVLYPVAEDVLRRAFPSSTKVLVFDHIARNGARYAEEQKTGEATKMLSSSYAFAVHGDYTVRSGFSRARSLLEPHEAGGRIEAAIQQRFAFVNVWVPLKKAASGAAWGGLLLGMAQQGYQSDVPSWNGDPTTYETFETACKWYALTLRDNERKGAAARVWSRLTGPAKSVVKHLDPQMFFAEDGLSKLLAILRQSPLQTLPIPDSFSKLERWSHLRRREGETVAELLVREDELFLELQQSLARSRARTTGGAAEPTPIVTTPKAKTTVQEEDDMGDLRDFAATPKAGSPKKSQSPEKSGDDATSASALSTTNYFEDELRGYRLLKSAGINGSERQQVLTLTGNKVNFQEIRQALRALFEDGSEARNRPRHARAWWVDESEPEAYYQDGYETYAMEYDDTWDGDNIYWGSAGWEDYGDTGGYDEYYGDAGNFYEEEYQEEPFECTEEEANLMKQEGEAMALAAEANRTLTEARAAVAKVRASRGYYPLGGKGGGSGKGGASLGRGKGPKGSNCLLCGRPGHFFRDCPLRFGQGKGPGSPSSSLSSKNGKGKGKAKKGKGGYKAHYTTGNFMLQSLSILHSGDFGKHECPKFVLDTGATENAAGVRTIQALVDHMKVEPQIDLADRPTFKFGDGLVLQAKSRVDLRDTALGDVSFYVLDGDARVSTHKAEDTPLLIGSRFLHDRQAIISYQNLLLFLKGERGEILAAHMNRSTSGHLCLDATAPPTDLKNMKAKLEEAYQVELPSDAQQLLSVLTSPGALEENLRRQGRGAEDEDSVKSVSQERTAERSRSPRSRKQDSVKEYIEEVKQKTRVEEGAKFTKMSGREPTEEELDLFVRMKLLVPTPRDLVEQFSMNGPMYLCRTPHVEIDFYKRFFYFFGFLPSSDLADRTLELAREVSVHAEDFLQSLGKPPKEEEHEAIGRASHDPSSVEHSVLMIQHETIAVAGDACSMTRRLEQLRLRILSFQCASLTHDFQASSASRRPDCLRCGLRLEYVATKGEGKHRTAGPDMHIILQALHELQGEMDVEYINENAVKGKIMEVQGRRMMAGERVRAKVNMESNRRYVWEETTGPTVAQRLASAKPKARASPKAMTSPSTRPMPSTRTRTTTSATSSTMPQTAVPEAIQGYPAEDRQTEKKMAKALEMKDSELVAASEQVFYLEEKLKSMKEKLKAAKEGQDVSPSESEEDEVWARLDGVRKAIGSYVSQQPRDAETLTSASVKSTLGPMKGVEHLDTGGVDLSGLPKRKESITSTLKKRVEGNGRNYMATLLCTATVLFGLFQNSDFLEIGTNHFGSAAQNEGMLYENISQYDKKIQQDYLEKIIDSTNPSFLWASLPSHRLCWIDVDKAKWSPSRWRNFERLRRKDLQHAEKLAAQVNRHLDRGGLFAWEWQEDAVFGWKSPAMESVRKKAAAMDMDIYECIVDSCHYHHGKGEPSTRRWKILTNCKHLYRQVGRRVCPGHRNHVIPETTRVPYPEKMVNQMAEAIRWDVQEHHGSLFQALEQYACEEMPCQPHSLCENGPSVMALQRTKMPLEKPTGKKLEEVKSQMMRLHRASGHSSMEGLARLLKRRGSPAWAVEMAKELQCPDCLEEKKIGPPPPSSLEEPPALWETLGMDVFEYEYVDQETNVRMKAKLLLMIDRASRFCQTRLLKTYPAAEAWEPTSEIIKESIVKSWLAVNPAPLWVITDAARYFTSAEFCEFLGRSGVGFMVAPAEAHWLLGVEERCVQTLKRTVGRLEREENGLDLEGLFALACHGHNTHVHPSSGYSPYQWARGFAPSDGQRDVDPKKAFNKVFVQREKAEQAYRRAEAAERLSRLNNTVSRRSTIFKAGDLLMLWRQRLRSGKGGWTGPLRLLIQEGTTVWLATGATLIRAKTNQVRVCSAREEAVSSMQGLTVLRNPASLSSLLRGYQGRNYVDASQESPGPGIEEDLAPAEVRQEPAPERRRPAVRDKWEVRESALVRVHGTPRLTLFTPDKTQECPKAEWELTGKRRTIIQIGSNRQVIEDNYKVDDRPNRGLLERWTGETHFELKQKKKAEDDEASKPISKIPKKEEKASSSAGSVVKKGQLPSGAAVGPAPVTPGVVPGTPVPPVSNVALPPELEEEAVKSAVYESSSSSSSSSSEELVPDHKKERKRKAEGEAERPPKDALAVMCSIEVKEKDLKKLVTRPKKAGVWLSQRMMEKSREVSWRTLDQAQKEEFDEAQSIELSNVISSAAVRALSKAELANVDYAKVMQMRWVLTYKATGKAKARLVVLGYQAHNLTSVETTAPTLSRAGKHVLLTCAANAGFCLESGDVTSAFLQTVGSLESEELYIWAPAELAAAFGLPPDDGSIMKLTKAFYGLAHAPRRWFESVVKAMEEYGWRQSISDRCLFMLFDDLGQLQAVAGLHVDDFLIAGNPANEFYLKAKLHLQKQFKFGKWDSQEFEFAGCRIRQSAEGIFLDQEDYVNKWLSDIEIPKARANAPKAHLTPSEISSVRAALGTLAWKASQSGLHHQAEVSLFLSEIPTATVQTMININKLIREVRKEAKQGLWFPAWGKDWRDIAAVVWADASQSNRPNKSSTVGYVGGFAPRSIMDGTEEKVAVVAWKSGKAPRESLGSNGSEVQAITMGEDMVFLLRAMWLEVHGGRLLRGSMETEIRENTHGCLVMDSRGVYDAATRNLSALHGLRSSRAGYELTVSVQQAQKLGTCFRWVNGLSQLADGMTKAGAKKGFLHFFLNEQRWSIVYDATFTAGRKIHQAQLKKQLAERERMFVLAIQDLAREGNYPWAPIEDQSADLDASLLRNLREMVLMSGLCLVHTTNLQVERDPLGLIEWSSQRPQDVVSIKFIYPHRTGEIYRVLPSDHHRWVYYPDMAPGECLVFKVIYLARYIINRHVLHKRAAEQVSKGDDGKEHMSSMAYIFSLLGYAIGIGNVWRFPYVISQNGGAAAVIAYLTCAILVAWPLFIYEMILGQYLRKTFVETWIHIRPRWASFAWAQFLLLFIAQTYFSVVITYTLPYIAASCEEPLPWTETSASEFWSQTILNSFPDLNSKPPGFGPIQWRLALSLVVFWLITYLCVAFGKNILAQITYVTVIMPVVLMVILVVVTTQQEGAIDGIQYYIGKFEVAQLARLDVWATALSQILFSLSPGFGTAITYSSFVKPKEDVYRAGLIVAASNSAFSLLGGIAVFSMVGHLAREKGLPVEDVATKSGTGLAFIVISEAMTLFGGFQNVMSVLFFVMLFTLGLDCSYAWTETIVSSVEEFLGRHGYKRPLWQTTLLLCTIMCSLGLVFTTRMGNNLLDVIDMFVGTIFLLVVCCMESIILNCDVGWKRLACSLKAATTGNKHTPEGRNLFPRCLCRIDLHLTVPAATGLLCLYQIIHVAQKTYGGYPSSLVAWGWTLLATCVVVMCLTIWKRDAGSLPAVEADLRFKGVVQPDEERSLEEQRSC</sequence>
<dbReference type="InterPro" id="IPR001878">
    <property type="entry name" value="Znf_CCHC"/>
</dbReference>
<dbReference type="PRINTS" id="PR00176">
    <property type="entry name" value="NANEUSMPORT"/>
</dbReference>
<dbReference type="PROSITE" id="PS50267">
    <property type="entry name" value="NA_NEUROTRAN_SYMP_3"/>
    <property type="match status" value="1"/>
</dbReference>
<evidence type="ECO:0000256" key="2">
    <source>
        <dbReference type="ARBA" id="ARBA00022448"/>
    </source>
</evidence>
<feature type="region of interest" description="Disordered" evidence="7">
    <location>
        <begin position="2184"/>
        <end position="2223"/>
    </location>
</feature>
<dbReference type="EMBL" id="CAJNDS010000138">
    <property type="protein sequence ID" value="CAE6969531.1"/>
    <property type="molecule type" value="Genomic_DNA"/>
</dbReference>
<feature type="compositionally biased region" description="Basic residues" evidence="7">
    <location>
        <begin position="629"/>
        <end position="641"/>
    </location>
</feature>
<dbReference type="Proteomes" id="UP000604046">
    <property type="component" value="Unassembled WGS sequence"/>
</dbReference>